<feature type="compositionally biased region" description="Polar residues" evidence="1">
    <location>
        <begin position="58"/>
        <end position="71"/>
    </location>
</feature>
<feature type="region of interest" description="Disordered" evidence="1">
    <location>
        <begin position="1"/>
        <end position="32"/>
    </location>
</feature>
<reference evidence="2 3" key="1">
    <citation type="submission" date="2015-04" db="EMBL/GenBank/DDBJ databases">
        <authorList>
            <person name="Syromyatnikov M.Y."/>
            <person name="Popov V.N."/>
        </authorList>
    </citation>
    <scope>NUCLEOTIDE SEQUENCE [LARGE SCALE GENOMIC DNA]</scope>
    <source>
        <strain evidence="2">WF-38-12</strain>
    </source>
</reference>
<organism evidence="2 3">
    <name type="scientific">Talaromyces islandicus</name>
    <name type="common">Penicillium islandicum</name>
    <dbReference type="NCBI Taxonomy" id="28573"/>
    <lineage>
        <taxon>Eukaryota</taxon>
        <taxon>Fungi</taxon>
        <taxon>Dikarya</taxon>
        <taxon>Ascomycota</taxon>
        <taxon>Pezizomycotina</taxon>
        <taxon>Eurotiomycetes</taxon>
        <taxon>Eurotiomycetidae</taxon>
        <taxon>Eurotiales</taxon>
        <taxon>Trichocomaceae</taxon>
        <taxon>Talaromyces</taxon>
        <taxon>Talaromyces sect. Islandici</taxon>
    </lineage>
</organism>
<feature type="region of interest" description="Disordered" evidence="1">
    <location>
        <begin position="114"/>
        <end position="141"/>
    </location>
</feature>
<keyword evidence="3" id="KW-1185">Reference proteome</keyword>
<accession>A0A0U1LWV2</accession>
<evidence type="ECO:0000313" key="2">
    <source>
        <dbReference type="EMBL" id="CRG87705.1"/>
    </source>
</evidence>
<dbReference type="OrthoDB" id="10423555at2759"/>
<proteinExistence type="predicted"/>
<dbReference type="EMBL" id="CVMT01000003">
    <property type="protein sequence ID" value="CRG87705.1"/>
    <property type="molecule type" value="Genomic_DNA"/>
</dbReference>
<name>A0A0U1LWV2_TALIS</name>
<feature type="region of interest" description="Disordered" evidence="1">
    <location>
        <begin position="58"/>
        <end position="88"/>
    </location>
</feature>
<evidence type="ECO:0000256" key="1">
    <source>
        <dbReference type="SAM" id="MobiDB-lite"/>
    </source>
</evidence>
<sequence>MTSNATDLSARSAASSAHYHPTPDTSDLTGVDATGAGTTRYGTTGIADTGFGTATYGNTDISGYRSSNTDTYGGKRRTAGYDTESDISTGTYGGGNAFDISGLTTGTRGYTGSAYDAGRTGGNGSTATISSVRASKGGGVGLGDKGSDTGFGYGGGWRNTFDVGNAGNTEATGYGSRADYRM</sequence>
<dbReference type="AlphaFoldDB" id="A0A0U1LWV2"/>
<evidence type="ECO:0000313" key="3">
    <source>
        <dbReference type="Proteomes" id="UP000054383"/>
    </source>
</evidence>
<protein>
    <submittedName>
        <fullName evidence="2">Uncharacterized protein</fullName>
    </submittedName>
</protein>
<dbReference type="Proteomes" id="UP000054383">
    <property type="component" value="Unassembled WGS sequence"/>
</dbReference>
<gene>
    <name evidence="2" type="ORF">PISL3812_04725</name>
</gene>